<reference evidence="1" key="1">
    <citation type="journal article" date="2015" name="Nature">
        <title>Complex archaea that bridge the gap between prokaryotes and eukaryotes.</title>
        <authorList>
            <person name="Spang A."/>
            <person name="Saw J.H."/>
            <person name="Jorgensen S.L."/>
            <person name="Zaremba-Niedzwiedzka K."/>
            <person name="Martijn J."/>
            <person name="Lind A.E."/>
            <person name="van Eijk R."/>
            <person name="Schleper C."/>
            <person name="Guy L."/>
            <person name="Ettema T.J."/>
        </authorList>
    </citation>
    <scope>NUCLEOTIDE SEQUENCE</scope>
</reference>
<dbReference type="Pfam" id="PF21190">
    <property type="entry name" value="Bbp16"/>
    <property type="match status" value="1"/>
</dbReference>
<dbReference type="AlphaFoldDB" id="A0A0F9F6B1"/>
<organism evidence="1">
    <name type="scientific">marine sediment metagenome</name>
    <dbReference type="NCBI Taxonomy" id="412755"/>
    <lineage>
        <taxon>unclassified sequences</taxon>
        <taxon>metagenomes</taxon>
        <taxon>ecological metagenomes</taxon>
    </lineage>
</organism>
<dbReference type="InterPro" id="IPR048922">
    <property type="entry name" value="Bbp16"/>
</dbReference>
<dbReference type="Gene3D" id="2.60.120.1110">
    <property type="match status" value="1"/>
</dbReference>
<proteinExistence type="predicted"/>
<comment type="caution">
    <text evidence="1">The sequence shown here is derived from an EMBL/GenBank/DDBJ whole genome shotgun (WGS) entry which is preliminary data.</text>
</comment>
<evidence type="ECO:0000313" key="1">
    <source>
        <dbReference type="EMBL" id="KKL74026.1"/>
    </source>
</evidence>
<dbReference type="EMBL" id="LAZR01024783">
    <property type="protein sequence ID" value="KKL74026.1"/>
    <property type="molecule type" value="Genomic_DNA"/>
</dbReference>
<name>A0A0F9F6B1_9ZZZZ</name>
<gene>
    <name evidence="1" type="ORF">LCGC14_2069000</name>
</gene>
<accession>A0A0F9F6B1</accession>
<sequence>MILDKKLEFSDAQALPSTIGATASTVLDLQVADPNIGAGTPVWLIVSVNTSFLPTLATILVEPRDADGSGSLSLATAIMFGKTFSGSLAELQAGDILISQPLPAAVRRYMEILYTTAGSTLTAGKLDAFLSLTAPRRVTSGS</sequence>
<protein>
    <submittedName>
        <fullName evidence="1">Uncharacterized protein</fullName>
    </submittedName>
</protein>